<protein>
    <submittedName>
        <fullName evidence="1">Uncharacterized protein</fullName>
    </submittedName>
</protein>
<organism evidence="1 2">
    <name type="scientific">Arthroderma benhamiae (strain ATCC MYA-4681 / CBS 112371)</name>
    <name type="common">Trichophyton mentagrophytes</name>
    <dbReference type="NCBI Taxonomy" id="663331"/>
    <lineage>
        <taxon>Eukaryota</taxon>
        <taxon>Fungi</taxon>
        <taxon>Dikarya</taxon>
        <taxon>Ascomycota</taxon>
        <taxon>Pezizomycotina</taxon>
        <taxon>Eurotiomycetes</taxon>
        <taxon>Eurotiomycetidae</taxon>
        <taxon>Onygenales</taxon>
        <taxon>Arthrodermataceae</taxon>
        <taxon>Trichophyton</taxon>
    </lineage>
</organism>
<dbReference type="Proteomes" id="UP000008866">
    <property type="component" value="Unassembled WGS sequence"/>
</dbReference>
<reference evidence="2" key="1">
    <citation type="journal article" date="2011" name="Genome Biol.">
        <title>Comparative and functional genomics provide insights into the pathogenicity of dermatophytic fungi.</title>
        <authorList>
            <person name="Burmester A."/>
            <person name="Shelest E."/>
            <person name="Gloeckner G."/>
            <person name="Heddergott C."/>
            <person name="Schindler S."/>
            <person name="Staib P."/>
            <person name="Heidel A."/>
            <person name="Felder M."/>
            <person name="Petzold A."/>
            <person name="Szafranski K."/>
            <person name="Feuermann M."/>
            <person name="Pedruzzi I."/>
            <person name="Priebe S."/>
            <person name="Groth M."/>
            <person name="Winkler R."/>
            <person name="Li W."/>
            <person name="Kniemeyer O."/>
            <person name="Schroeckh V."/>
            <person name="Hertweck C."/>
            <person name="Hube B."/>
            <person name="White T.C."/>
            <person name="Platzer M."/>
            <person name="Guthke R."/>
            <person name="Heitman J."/>
            <person name="Woestemeyer J."/>
            <person name="Zipfel P.F."/>
            <person name="Monod M."/>
            <person name="Brakhage A.A."/>
        </authorList>
    </citation>
    <scope>NUCLEOTIDE SEQUENCE [LARGE SCALE GENOMIC DNA]</scope>
    <source>
        <strain evidence="2">ATCC MYA-4681 / CBS 112371</strain>
    </source>
</reference>
<dbReference type="KEGG" id="abe:ARB_04398"/>
<dbReference type="EMBL" id="ABSU01000001">
    <property type="protein sequence ID" value="EFE36871.1"/>
    <property type="molecule type" value="Genomic_DNA"/>
</dbReference>
<proteinExistence type="predicted"/>
<evidence type="ECO:0000313" key="2">
    <source>
        <dbReference type="Proteomes" id="UP000008866"/>
    </source>
</evidence>
<accession>D4AJE8</accession>
<sequence length="93" mass="10435">MATSDENSALELAAGREEDVSLYMSLNRSSLSLSFSPFFLSLSVSFSSLSFGRFFSFGGWKEVLYEGKGGNEREVKEMITGWLLWLREQKSSS</sequence>
<comment type="caution">
    <text evidence="1">The sequence shown here is derived from an EMBL/GenBank/DDBJ whole genome shotgun (WGS) entry which is preliminary data.</text>
</comment>
<dbReference type="AlphaFoldDB" id="D4AJE8"/>
<dbReference type="RefSeq" id="XP_003017516.1">
    <property type="nucleotide sequence ID" value="XM_003017470.1"/>
</dbReference>
<name>D4AJE8_ARTBC</name>
<dbReference type="HOGENOM" id="CLU_2399246_0_0_1"/>
<keyword evidence="2" id="KW-1185">Reference proteome</keyword>
<dbReference type="GeneID" id="9522361"/>
<gene>
    <name evidence="1" type="ORF">ARB_04398</name>
</gene>
<evidence type="ECO:0000313" key="1">
    <source>
        <dbReference type="EMBL" id="EFE36871.1"/>
    </source>
</evidence>